<dbReference type="Proteomes" id="UP001064971">
    <property type="component" value="Plasmid pDAETH-1"/>
</dbReference>
<dbReference type="Pfam" id="PF00583">
    <property type="entry name" value="Acetyltransf_1"/>
    <property type="match status" value="1"/>
</dbReference>
<dbReference type="Gene3D" id="3.40.630.30">
    <property type="match status" value="1"/>
</dbReference>
<gene>
    <name evidence="4" type="ORF">DAETH_36300</name>
</gene>
<keyword evidence="5" id="KW-1185">Reference proteome</keyword>
<keyword evidence="4" id="KW-0614">Plasmid</keyword>
<proteinExistence type="predicted"/>
<dbReference type="PROSITE" id="PS51186">
    <property type="entry name" value="GNAT"/>
    <property type="match status" value="1"/>
</dbReference>
<evidence type="ECO:0000256" key="1">
    <source>
        <dbReference type="ARBA" id="ARBA00022679"/>
    </source>
</evidence>
<dbReference type="SUPFAM" id="SSF55729">
    <property type="entry name" value="Acyl-CoA N-acyltransferases (Nat)"/>
    <property type="match status" value="1"/>
</dbReference>
<accession>A0ABN6RPH1</accession>
<evidence type="ECO:0000313" key="4">
    <source>
        <dbReference type="EMBL" id="BDP43661.1"/>
    </source>
</evidence>
<feature type="domain" description="N-acetyltransferase" evidence="3">
    <location>
        <begin position="4"/>
        <end position="167"/>
    </location>
</feature>
<dbReference type="InterPro" id="IPR016181">
    <property type="entry name" value="Acyl_CoA_acyltransferase"/>
</dbReference>
<evidence type="ECO:0000256" key="2">
    <source>
        <dbReference type="ARBA" id="ARBA00023315"/>
    </source>
</evidence>
<geneLocation type="plasmid" evidence="4 5">
    <name>pDAETH-1</name>
</geneLocation>
<dbReference type="InterPro" id="IPR000182">
    <property type="entry name" value="GNAT_dom"/>
</dbReference>
<dbReference type="RefSeq" id="WP_264777525.1">
    <property type="nucleotide sequence ID" value="NZ_AP026561.1"/>
</dbReference>
<keyword evidence="1" id="KW-0808">Transferase</keyword>
<protein>
    <submittedName>
        <fullName evidence="4">Phosphinothricin acetyltransferase</fullName>
    </submittedName>
</protein>
<sequence>MTCPAVRSIGVTPDLPTILDIYNEAVLNTTASYDYEPTNLEARLGWFDAKMEQGLPVFVAQDQGTVVGWGSYGPFRAWPGYLYTVEHSVYVAADQRGKGIGRRLLPPLIEHARAKGLHAMIAGIDADNAASLRLHEGLGFVKVAHFRQVGWKFDRWLDLVFLELLLDDGDRTPARP</sequence>
<dbReference type="EMBL" id="AP026561">
    <property type="protein sequence ID" value="BDP43661.1"/>
    <property type="molecule type" value="Genomic_DNA"/>
</dbReference>
<reference evidence="4" key="1">
    <citation type="submission" date="2022-07" db="EMBL/GenBank/DDBJ databases">
        <title>Complete Genome Sequence of the Radioresistant Bacterium Deinococcus aetherius ST0316, Isolated from the Air Dust collected in Lower Stratosphere above Japan.</title>
        <authorList>
            <person name="Satoh K."/>
            <person name="Hagiwara K."/>
            <person name="Katsumata K."/>
            <person name="Kubo A."/>
            <person name="Yokobori S."/>
            <person name="Yamagishi A."/>
            <person name="Oono Y."/>
            <person name="Narumi I."/>
        </authorList>
    </citation>
    <scope>NUCLEOTIDE SEQUENCE</scope>
    <source>
        <strain evidence="4">ST0316</strain>
        <plasmid evidence="4">pDAETH-1</plasmid>
    </source>
</reference>
<name>A0ABN6RPH1_9DEIO</name>
<organism evidence="4 5">
    <name type="scientific">Deinococcus aetherius</name>
    <dbReference type="NCBI Taxonomy" id="200252"/>
    <lineage>
        <taxon>Bacteria</taxon>
        <taxon>Thermotogati</taxon>
        <taxon>Deinococcota</taxon>
        <taxon>Deinococci</taxon>
        <taxon>Deinococcales</taxon>
        <taxon>Deinococcaceae</taxon>
        <taxon>Deinococcus</taxon>
    </lineage>
</organism>
<keyword evidence="2" id="KW-0012">Acyltransferase</keyword>
<evidence type="ECO:0000259" key="3">
    <source>
        <dbReference type="PROSITE" id="PS51186"/>
    </source>
</evidence>
<dbReference type="CDD" id="cd04301">
    <property type="entry name" value="NAT_SF"/>
    <property type="match status" value="1"/>
</dbReference>
<dbReference type="PANTHER" id="PTHR43072">
    <property type="entry name" value="N-ACETYLTRANSFERASE"/>
    <property type="match status" value="1"/>
</dbReference>
<evidence type="ECO:0000313" key="5">
    <source>
        <dbReference type="Proteomes" id="UP001064971"/>
    </source>
</evidence>
<dbReference type="PANTHER" id="PTHR43072:SF23">
    <property type="entry name" value="UPF0039 PROTEIN C11D3.02C"/>
    <property type="match status" value="1"/>
</dbReference>